<organism evidence="1 2">
    <name type="scientific">Boeremia exigua</name>
    <dbReference type="NCBI Taxonomy" id="749465"/>
    <lineage>
        <taxon>Eukaryota</taxon>
        <taxon>Fungi</taxon>
        <taxon>Dikarya</taxon>
        <taxon>Ascomycota</taxon>
        <taxon>Pezizomycotina</taxon>
        <taxon>Dothideomycetes</taxon>
        <taxon>Pleosporomycetidae</taxon>
        <taxon>Pleosporales</taxon>
        <taxon>Pleosporineae</taxon>
        <taxon>Didymellaceae</taxon>
        <taxon>Boeremia</taxon>
    </lineage>
</organism>
<accession>A0ACC2IJE9</accession>
<proteinExistence type="predicted"/>
<gene>
    <name evidence="1" type="ORF">OPT61_g3045</name>
</gene>
<sequence length="613" mass="66728">MTTDHGAEEQALDFLQDLSLPAASSRPVSVRSTESVRLARLEQERVRAEYLQAQGFAPASVSSQSSIESAASSIRTNVSERVSRINQRLRSLHQPQNETICSTVPDAEAHTDENVTASRPVPKRYRLRSGFRAARKVEAGNWYTARESKTLPHRFQPPEGLLDTTPSPSEHPPSGCSSRAASLRIRNKRLPPGYNLPGNSAALIVASSSVQDGATHIPEGILRATSPFQRLSAAPLIPDPENYAEDTQRSSQNRTVDKTRSGEASLAISDNGPQREPGCSGLYEADTAARPELPPRSPDRLSARNSALQSNRGSVMWPIRESADPPLLESSAPQQTTATRREKQRNPWLKRSLLALLWAVVTALTIFGISNAYPYPHAPVCTSEEAESCASLPSSFIHAFRTTTVLPKTLRACLSPLHLNNIAVDLADHGLKLNSHNGESAHQMQIHGDLVVSTSFSDNNLHLLSNITYVGVVDGEKNEKQARRQLDKMLNVAKAGRVEEKVGIVSTQSASGVARDSGRGESQDLFLALWLACLLAVESTLLVYFVVLPLLWITASWLCKRQEPVGEGSGILEEAEKDWTQEMISIFTPALQWITAGALGSAVAGSILMSIQR</sequence>
<keyword evidence="2" id="KW-1185">Reference proteome</keyword>
<evidence type="ECO:0000313" key="2">
    <source>
        <dbReference type="Proteomes" id="UP001153331"/>
    </source>
</evidence>
<protein>
    <submittedName>
        <fullName evidence="1">Uncharacterized protein</fullName>
    </submittedName>
</protein>
<comment type="caution">
    <text evidence="1">The sequence shown here is derived from an EMBL/GenBank/DDBJ whole genome shotgun (WGS) entry which is preliminary data.</text>
</comment>
<dbReference type="Proteomes" id="UP001153331">
    <property type="component" value="Unassembled WGS sequence"/>
</dbReference>
<evidence type="ECO:0000313" key="1">
    <source>
        <dbReference type="EMBL" id="KAJ8115274.1"/>
    </source>
</evidence>
<name>A0ACC2IJE9_9PLEO</name>
<reference evidence="1" key="1">
    <citation type="submission" date="2022-11" db="EMBL/GenBank/DDBJ databases">
        <title>Genome Sequence of Boeremia exigua.</title>
        <authorList>
            <person name="Buettner E."/>
        </authorList>
    </citation>
    <scope>NUCLEOTIDE SEQUENCE</scope>
    <source>
        <strain evidence="1">CU02</strain>
    </source>
</reference>
<dbReference type="EMBL" id="JAPHNI010000148">
    <property type="protein sequence ID" value="KAJ8115274.1"/>
    <property type="molecule type" value="Genomic_DNA"/>
</dbReference>